<name>A0ABP8IB08_9BACT</name>
<evidence type="ECO:0000256" key="1">
    <source>
        <dbReference type="SAM" id="Phobius"/>
    </source>
</evidence>
<organism evidence="2 3">
    <name type="scientific">Hymenobacter saemangeumensis</name>
    <dbReference type="NCBI Taxonomy" id="1084522"/>
    <lineage>
        <taxon>Bacteria</taxon>
        <taxon>Pseudomonadati</taxon>
        <taxon>Bacteroidota</taxon>
        <taxon>Cytophagia</taxon>
        <taxon>Cytophagales</taxon>
        <taxon>Hymenobacteraceae</taxon>
        <taxon>Hymenobacter</taxon>
    </lineage>
</organism>
<dbReference type="Proteomes" id="UP001501153">
    <property type="component" value="Unassembled WGS sequence"/>
</dbReference>
<gene>
    <name evidence="2" type="ORF">GCM10023185_17290</name>
</gene>
<reference evidence="3" key="1">
    <citation type="journal article" date="2019" name="Int. J. Syst. Evol. Microbiol.">
        <title>The Global Catalogue of Microorganisms (GCM) 10K type strain sequencing project: providing services to taxonomists for standard genome sequencing and annotation.</title>
        <authorList>
            <consortium name="The Broad Institute Genomics Platform"/>
            <consortium name="The Broad Institute Genome Sequencing Center for Infectious Disease"/>
            <person name="Wu L."/>
            <person name="Ma J."/>
        </authorList>
    </citation>
    <scope>NUCLEOTIDE SEQUENCE [LARGE SCALE GENOMIC DNA]</scope>
    <source>
        <strain evidence="3">JCM 17923</strain>
    </source>
</reference>
<dbReference type="EMBL" id="BAABGZ010000017">
    <property type="protein sequence ID" value="GAA4354946.1"/>
    <property type="molecule type" value="Genomic_DNA"/>
</dbReference>
<feature type="transmembrane region" description="Helical" evidence="1">
    <location>
        <begin position="219"/>
        <end position="237"/>
    </location>
</feature>
<evidence type="ECO:0000313" key="2">
    <source>
        <dbReference type="EMBL" id="GAA4354946.1"/>
    </source>
</evidence>
<protein>
    <submittedName>
        <fullName evidence="2">Uncharacterized protein</fullName>
    </submittedName>
</protein>
<feature type="transmembrane region" description="Helical" evidence="1">
    <location>
        <begin position="160"/>
        <end position="181"/>
    </location>
</feature>
<feature type="transmembrane region" description="Helical" evidence="1">
    <location>
        <begin position="187"/>
        <end position="207"/>
    </location>
</feature>
<keyword evidence="1" id="KW-0472">Membrane</keyword>
<comment type="caution">
    <text evidence="2">The sequence shown here is derived from an EMBL/GenBank/DDBJ whole genome shotgun (WGS) entry which is preliminary data.</text>
</comment>
<keyword evidence="1" id="KW-0812">Transmembrane</keyword>
<keyword evidence="3" id="KW-1185">Reference proteome</keyword>
<dbReference type="RefSeq" id="WP_345235627.1">
    <property type="nucleotide sequence ID" value="NZ_BAABGZ010000017.1"/>
</dbReference>
<accession>A0ABP8IB08</accession>
<feature type="transmembrane region" description="Helical" evidence="1">
    <location>
        <begin position="274"/>
        <end position="293"/>
    </location>
</feature>
<proteinExistence type="predicted"/>
<evidence type="ECO:0000313" key="3">
    <source>
        <dbReference type="Proteomes" id="UP001501153"/>
    </source>
</evidence>
<sequence>MDEVLKSFEKTVNTKHSVGFTPKYSEKFRTSVNSTVFIAITEKTLEKLNWDLVYKDDSNVEAKRKVKSLGFEQYTEAITISYEAGEVTVKSESLGNEMWDLGRNSKRVKLFIYAFEETLKAFDGASLKELEEETEKKNKWNDYVIPEALPQPVATKAPNFIIVIAGGLAVALILGFVLAFISIKGVYIIGLFEFLVALVIAYALKHLIKLSNFTDFSKLQYLLLAIVILTYLSNQYFQYEILTGLHNLDRIGFGEFMKMRLSAGLTINKLNTGWIGLLISWVVQIGLTLLIAYPRVASAFTSYLIERVPLEVVDFAFYHLVKEKSEEEVRAELSRKGWSDVKNQDEVFEAIVGLQNAVELNRIK</sequence>
<keyword evidence="1" id="KW-1133">Transmembrane helix</keyword>